<accession>A0A9Q1KDT2</accession>
<dbReference type="Proteomes" id="UP001153076">
    <property type="component" value="Unassembled WGS sequence"/>
</dbReference>
<dbReference type="PANTHER" id="PTHR37226">
    <property type="entry name" value="GOLGIN FAMILY A PROTEIN"/>
    <property type="match status" value="1"/>
</dbReference>
<dbReference type="PANTHER" id="PTHR37226:SF4">
    <property type="entry name" value="GOLGIN FAMILY A PROTEIN"/>
    <property type="match status" value="1"/>
</dbReference>
<reference evidence="2" key="1">
    <citation type="submission" date="2022-04" db="EMBL/GenBank/DDBJ databases">
        <title>Carnegiea gigantea Genome sequencing and assembly v2.</title>
        <authorList>
            <person name="Copetti D."/>
            <person name="Sanderson M.J."/>
            <person name="Burquez A."/>
            <person name="Wojciechowski M.F."/>
        </authorList>
    </citation>
    <scope>NUCLEOTIDE SEQUENCE</scope>
    <source>
        <strain evidence="2">SGP5-SGP5p</strain>
        <tissue evidence="2">Aerial part</tissue>
    </source>
</reference>
<organism evidence="2 3">
    <name type="scientific">Carnegiea gigantea</name>
    <dbReference type="NCBI Taxonomy" id="171969"/>
    <lineage>
        <taxon>Eukaryota</taxon>
        <taxon>Viridiplantae</taxon>
        <taxon>Streptophyta</taxon>
        <taxon>Embryophyta</taxon>
        <taxon>Tracheophyta</taxon>
        <taxon>Spermatophyta</taxon>
        <taxon>Magnoliopsida</taxon>
        <taxon>eudicotyledons</taxon>
        <taxon>Gunneridae</taxon>
        <taxon>Pentapetalae</taxon>
        <taxon>Caryophyllales</taxon>
        <taxon>Cactineae</taxon>
        <taxon>Cactaceae</taxon>
        <taxon>Cactoideae</taxon>
        <taxon>Echinocereeae</taxon>
        <taxon>Carnegiea</taxon>
    </lineage>
</organism>
<name>A0A9Q1KDT2_9CARY</name>
<keyword evidence="3" id="KW-1185">Reference proteome</keyword>
<dbReference type="OrthoDB" id="1869333at2759"/>
<protein>
    <submittedName>
        <fullName evidence="2">Uncharacterized protein</fullName>
    </submittedName>
</protein>
<dbReference type="AlphaFoldDB" id="A0A9Q1KDT2"/>
<feature type="coiled-coil region" evidence="1">
    <location>
        <begin position="30"/>
        <end position="96"/>
    </location>
</feature>
<evidence type="ECO:0000256" key="1">
    <source>
        <dbReference type="SAM" id="Coils"/>
    </source>
</evidence>
<comment type="caution">
    <text evidence="2">The sequence shown here is derived from an EMBL/GenBank/DDBJ whole genome shotgun (WGS) entry which is preliminary data.</text>
</comment>
<keyword evidence="1" id="KW-0175">Coiled coil</keyword>
<gene>
    <name evidence="2" type="ORF">Cgig2_019052</name>
</gene>
<proteinExistence type="predicted"/>
<feature type="coiled-coil region" evidence="1">
    <location>
        <begin position="132"/>
        <end position="177"/>
    </location>
</feature>
<sequence>MGMCASITSRGPRFDYNYTEKNTEQFIHKIRLLQQDVKAILKQREEESEAYEREMLLMAFKEAEWKRERKKLKEEVKRLKRKLEEREERVRLMEEEKVTIGRLLMVDQQLREERARRDEAVEKWKMLYLAIKNELDHLIHRTQQEEEELMEELQNELKAKDETIQVLKAKIASMEDEECKRKRELDILKQSLRIMSSKESTSPTSVVKSRSVHLTKSIIRLAFV</sequence>
<dbReference type="EMBL" id="JAKOGI010000156">
    <property type="protein sequence ID" value="KAJ8441665.1"/>
    <property type="molecule type" value="Genomic_DNA"/>
</dbReference>
<evidence type="ECO:0000313" key="2">
    <source>
        <dbReference type="EMBL" id="KAJ8441665.1"/>
    </source>
</evidence>
<evidence type="ECO:0000313" key="3">
    <source>
        <dbReference type="Proteomes" id="UP001153076"/>
    </source>
</evidence>